<proteinExistence type="predicted"/>
<sequence>MFAPTRALVTVPAEPAPATPPNDVRAWRVVRRPSATQSGQWKPTGASILQSAQIGLPQREQLR</sequence>
<dbReference type="Proteomes" id="UP000305792">
    <property type="component" value="Unassembled WGS sequence"/>
</dbReference>
<name>A0A4S8PA44_9ACTN</name>
<feature type="region of interest" description="Disordered" evidence="1">
    <location>
        <begin position="1"/>
        <end position="63"/>
    </location>
</feature>
<keyword evidence="3" id="KW-1185">Reference proteome</keyword>
<dbReference type="EMBL" id="STGX01000012">
    <property type="protein sequence ID" value="THV27138.1"/>
    <property type="molecule type" value="Genomic_DNA"/>
</dbReference>
<comment type="caution">
    <text evidence="2">The sequence shown here is derived from an EMBL/GenBank/DDBJ whole genome shotgun (WGS) entry which is preliminary data.</text>
</comment>
<organism evidence="2 3">
    <name type="scientific">Glycomyces paridis</name>
    <dbReference type="NCBI Taxonomy" id="2126555"/>
    <lineage>
        <taxon>Bacteria</taxon>
        <taxon>Bacillati</taxon>
        <taxon>Actinomycetota</taxon>
        <taxon>Actinomycetes</taxon>
        <taxon>Glycomycetales</taxon>
        <taxon>Glycomycetaceae</taxon>
        <taxon>Glycomyces</taxon>
    </lineage>
</organism>
<gene>
    <name evidence="2" type="ORF">E9998_16435</name>
</gene>
<evidence type="ECO:0000256" key="1">
    <source>
        <dbReference type="SAM" id="MobiDB-lite"/>
    </source>
</evidence>
<dbReference type="AlphaFoldDB" id="A0A4S8PA44"/>
<reference evidence="2 3" key="1">
    <citation type="journal article" date="2018" name="Int. J. Syst. Evol. Microbiol.">
        <title>Glycomyces paridis sp. nov., isolated from the medicinal plant Paris polyphylla.</title>
        <authorList>
            <person name="Fang X.M."/>
            <person name="Bai J.L."/>
            <person name="Su J."/>
            <person name="Zhao L.L."/>
            <person name="Liu H.Y."/>
            <person name="Ma B.P."/>
            <person name="Zhang Y.Q."/>
            <person name="Yu L.Y."/>
        </authorList>
    </citation>
    <scope>NUCLEOTIDE SEQUENCE [LARGE SCALE GENOMIC DNA]</scope>
    <source>
        <strain evidence="2 3">CPCC 204357</strain>
    </source>
</reference>
<evidence type="ECO:0000313" key="3">
    <source>
        <dbReference type="Proteomes" id="UP000305792"/>
    </source>
</evidence>
<protein>
    <submittedName>
        <fullName evidence="2">Uncharacterized protein</fullName>
    </submittedName>
</protein>
<feature type="compositionally biased region" description="Polar residues" evidence="1">
    <location>
        <begin position="34"/>
        <end position="53"/>
    </location>
</feature>
<accession>A0A4S8PA44</accession>
<evidence type="ECO:0000313" key="2">
    <source>
        <dbReference type="EMBL" id="THV27138.1"/>
    </source>
</evidence>